<evidence type="ECO:0000256" key="4">
    <source>
        <dbReference type="ARBA" id="ARBA00022989"/>
    </source>
</evidence>
<dbReference type="Pfam" id="PF02104">
    <property type="entry name" value="SURF1"/>
    <property type="match status" value="1"/>
</dbReference>
<comment type="caution">
    <text evidence="7">The sequence shown here is derived from an EMBL/GenBank/DDBJ whole genome shotgun (WGS) entry which is preliminary data.</text>
</comment>
<proteinExistence type="inferred from homology"/>
<evidence type="ECO:0000256" key="5">
    <source>
        <dbReference type="ARBA" id="ARBA00023136"/>
    </source>
</evidence>
<reference evidence="8" key="1">
    <citation type="journal article" date="2019" name="Int. J. Syst. Evol. Microbiol.">
        <title>The Global Catalogue of Microorganisms (GCM) 10K type strain sequencing project: providing services to taxonomists for standard genome sequencing and annotation.</title>
        <authorList>
            <consortium name="The Broad Institute Genomics Platform"/>
            <consortium name="The Broad Institute Genome Sequencing Center for Infectious Disease"/>
            <person name="Wu L."/>
            <person name="Ma J."/>
        </authorList>
    </citation>
    <scope>NUCLEOTIDE SEQUENCE [LARGE SCALE GENOMIC DNA]</scope>
    <source>
        <strain evidence="8">CGMCC 1.16444</strain>
    </source>
</reference>
<organism evidence="7 8">
    <name type="scientific">Flaviflagellibacter deserti</name>
    <dbReference type="NCBI Taxonomy" id="2267266"/>
    <lineage>
        <taxon>Bacteria</taxon>
        <taxon>Pseudomonadati</taxon>
        <taxon>Pseudomonadota</taxon>
        <taxon>Alphaproteobacteria</taxon>
        <taxon>Hyphomicrobiales</taxon>
        <taxon>Flaviflagellibacter</taxon>
    </lineage>
</organism>
<evidence type="ECO:0000313" key="7">
    <source>
        <dbReference type="EMBL" id="MFC5066679.1"/>
    </source>
</evidence>
<dbReference type="Proteomes" id="UP001595796">
    <property type="component" value="Unassembled WGS sequence"/>
</dbReference>
<evidence type="ECO:0000313" key="8">
    <source>
        <dbReference type="Proteomes" id="UP001595796"/>
    </source>
</evidence>
<dbReference type="PANTHER" id="PTHR23427:SF2">
    <property type="entry name" value="SURFEIT LOCUS PROTEIN 1"/>
    <property type="match status" value="1"/>
</dbReference>
<accession>A0ABV9YWV6</accession>
<keyword evidence="3 6" id="KW-0812">Transmembrane</keyword>
<keyword evidence="6" id="KW-1003">Cell membrane</keyword>
<dbReference type="InterPro" id="IPR002994">
    <property type="entry name" value="Surf1/Shy1"/>
</dbReference>
<dbReference type="PROSITE" id="PS50895">
    <property type="entry name" value="SURF1"/>
    <property type="match status" value="1"/>
</dbReference>
<dbReference type="PANTHER" id="PTHR23427">
    <property type="entry name" value="SURFEIT LOCUS PROTEIN"/>
    <property type="match status" value="1"/>
</dbReference>
<gene>
    <name evidence="7" type="ORF">ACFPFW_01455</name>
</gene>
<name>A0ABV9YWV6_9HYPH</name>
<protein>
    <recommendedName>
        <fullName evidence="6">SURF1-like protein</fullName>
    </recommendedName>
</protein>
<keyword evidence="5 6" id="KW-0472">Membrane</keyword>
<evidence type="ECO:0000256" key="6">
    <source>
        <dbReference type="RuleBase" id="RU363076"/>
    </source>
</evidence>
<keyword evidence="8" id="KW-1185">Reference proteome</keyword>
<evidence type="ECO:0000256" key="2">
    <source>
        <dbReference type="ARBA" id="ARBA00007165"/>
    </source>
</evidence>
<comment type="subcellular location">
    <subcellularLocation>
        <location evidence="6">Cell membrane</location>
        <topology evidence="6">Multi-pass membrane protein</topology>
    </subcellularLocation>
    <subcellularLocation>
        <location evidence="1">Membrane</location>
    </subcellularLocation>
</comment>
<keyword evidence="4 6" id="KW-1133">Transmembrane helix</keyword>
<dbReference type="CDD" id="cd06662">
    <property type="entry name" value="SURF1"/>
    <property type="match status" value="1"/>
</dbReference>
<dbReference type="EMBL" id="JBHSJF010000001">
    <property type="protein sequence ID" value="MFC5066679.1"/>
    <property type="molecule type" value="Genomic_DNA"/>
</dbReference>
<feature type="transmembrane region" description="Helical" evidence="6">
    <location>
        <begin position="6"/>
        <end position="26"/>
    </location>
</feature>
<evidence type="ECO:0000256" key="1">
    <source>
        <dbReference type="ARBA" id="ARBA00004370"/>
    </source>
</evidence>
<dbReference type="RefSeq" id="WP_114955447.1">
    <property type="nucleotide sequence ID" value="NZ_JBHSJF010000001.1"/>
</dbReference>
<evidence type="ECO:0000256" key="3">
    <source>
        <dbReference type="ARBA" id="ARBA00022692"/>
    </source>
</evidence>
<sequence>MQQRSILIPGLAALVAFAILIGLGTWQLARLHWKEALIATVQQRVAEPPAALPPLAEWKNLDLSEWEYRPVTLKGRFWYDREAYVYTLLSDPKGKLEGPGYWVMTPLQIDGGGNVIVNRGFIPLDHPEMKVAQTNGEVEIRGLLRGPEERNMFTPDDFPAKSLFYARDAAAISAGMSFDAAPFTIDALETPPGGLPQAGETRMSFPNRHWEYALTWYGLAASLVAVMAGLLWSRRRRAAS</sequence>
<dbReference type="InterPro" id="IPR045214">
    <property type="entry name" value="Surf1/Surf4"/>
</dbReference>
<feature type="transmembrane region" description="Helical" evidence="6">
    <location>
        <begin position="212"/>
        <end position="232"/>
    </location>
</feature>
<comment type="similarity">
    <text evidence="2 6">Belongs to the SURF1 family.</text>
</comment>